<evidence type="ECO:0000313" key="2">
    <source>
        <dbReference type="EMBL" id="GGF92115.1"/>
    </source>
</evidence>
<dbReference type="EMBL" id="BMJS01000004">
    <property type="protein sequence ID" value="GGF92115.1"/>
    <property type="molecule type" value="Genomic_DNA"/>
</dbReference>
<protein>
    <submittedName>
        <fullName evidence="2">Uncharacterized protein</fullName>
    </submittedName>
</protein>
<evidence type="ECO:0000256" key="1">
    <source>
        <dbReference type="SAM" id="MobiDB-lite"/>
    </source>
</evidence>
<dbReference type="Proteomes" id="UP000636949">
    <property type="component" value="Unassembled WGS sequence"/>
</dbReference>
<organism evidence="2 3">
    <name type="scientific">Cysteiniphilum litorale</name>
    <dbReference type="NCBI Taxonomy" id="2056700"/>
    <lineage>
        <taxon>Bacteria</taxon>
        <taxon>Pseudomonadati</taxon>
        <taxon>Pseudomonadota</taxon>
        <taxon>Gammaproteobacteria</taxon>
        <taxon>Thiotrichales</taxon>
        <taxon>Fastidiosibacteraceae</taxon>
        <taxon>Cysteiniphilum</taxon>
    </lineage>
</organism>
<dbReference type="OrthoDB" id="9818841at2"/>
<feature type="region of interest" description="Disordered" evidence="1">
    <location>
        <begin position="123"/>
        <end position="142"/>
    </location>
</feature>
<keyword evidence="3" id="KW-1185">Reference proteome</keyword>
<comment type="caution">
    <text evidence="2">The sequence shown here is derived from an EMBL/GenBank/DDBJ whole genome shotgun (WGS) entry which is preliminary data.</text>
</comment>
<proteinExistence type="predicted"/>
<gene>
    <name evidence="2" type="ORF">GCM10010995_06610</name>
</gene>
<dbReference type="RefSeq" id="WP_117001662.1">
    <property type="nucleotide sequence ID" value="NZ_BMJS01000004.1"/>
</dbReference>
<accession>A0A8J2Z3B5</accession>
<dbReference type="AlphaFoldDB" id="A0A8J2Z3B5"/>
<evidence type="ECO:0000313" key="3">
    <source>
        <dbReference type="Proteomes" id="UP000636949"/>
    </source>
</evidence>
<sequence length="593" mass="67282">MSTIFHEGRKILRQYLGKPSYVDIADLIYFRVKGSKYYDDDNNQFFILPNIEHIADHTGHGITVCKKALSILEHENWISKKRKRCFDGAVRLFIYTTAKFNNIMDSIENIFSKNSKAQFKESSTLLSNDDSTQKAKSDSTQNNETYIKEQKKIENNSHNNLSVKLNNIKMNVMTVIFDFSKYDLGDFICEAAINNELTEKQKEVIHIIIINNTSTIDLDVFREAIANKTNKAYASDFKHLVSIAYREAKSIKKIQIEAEMITSDLSVNECYSIDYLASECDYDYLEDQSNSETLVVGANEYEADTNMENNNDSKLSNVVIPDVDEVRAIIQAKLNLVAQDDAIEVIETVTLDDGAINDTNHSVTVAETENSGELLEFQEENRVILERIGNVVEAMQAAGYVDAERVVKTAQEILVDEPEIGFRDLFDAVHYLLVKVPLKAANSGKSKLLSALLEDGENPDVKPTQCVNRQVEVPTLADIEMPKVSDTRLRHDLASEAEQVFFKGKLPYSQTAALVGIIDYVKRQGVVIGSDKEVYQWLYHMASNKDYYYSNAMNFKHWCNIVMTQLKSKSLHKPFGHDKWISLLKQNGCIKIA</sequence>
<reference evidence="2" key="1">
    <citation type="journal article" date="2014" name="Int. J. Syst. Evol. Microbiol.">
        <title>Complete genome sequence of Corynebacterium casei LMG S-19264T (=DSM 44701T), isolated from a smear-ripened cheese.</title>
        <authorList>
            <consortium name="US DOE Joint Genome Institute (JGI-PGF)"/>
            <person name="Walter F."/>
            <person name="Albersmeier A."/>
            <person name="Kalinowski J."/>
            <person name="Ruckert C."/>
        </authorList>
    </citation>
    <scope>NUCLEOTIDE SEQUENCE</scope>
    <source>
        <strain evidence="2">CGMCC 1.15758</strain>
    </source>
</reference>
<name>A0A8J2Z3B5_9GAMM</name>
<reference evidence="2" key="2">
    <citation type="submission" date="2020-09" db="EMBL/GenBank/DDBJ databases">
        <authorList>
            <person name="Sun Q."/>
            <person name="Zhou Y."/>
        </authorList>
    </citation>
    <scope>NUCLEOTIDE SEQUENCE</scope>
    <source>
        <strain evidence="2">CGMCC 1.15758</strain>
    </source>
</reference>